<evidence type="ECO:0000313" key="1">
    <source>
        <dbReference type="EMBL" id="GAJ12323.1"/>
    </source>
</evidence>
<reference evidence="1" key="1">
    <citation type="journal article" date="2014" name="Front. Microbiol.">
        <title>High frequency of phylogenetically diverse reductive dehalogenase-homologous genes in deep subseafloor sedimentary metagenomes.</title>
        <authorList>
            <person name="Kawai M."/>
            <person name="Futagami T."/>
            <person name="Toyoda A."/>
            <person name="Takaki Y."/>
            <person name="Nishi S."/>
            <person name="Hori S."/>
            <person name="Arai W."/>
            <person name="Tsubouchi T."/>
            <person name="Morono Y."/>
            <person name="Uchiyama I."/>
            <person name="Ito T."/>
            <person name="Fujiyama A."/>
            <person name="Inagaki F."/>
            <person name="Takami H."/>
        </authorList>
    </citation>
    <scope>NUCLEOTIDE SEQUENCE</scope>
    <source>
        <strain evidence="1">Expedition CK06-06</strain>
    </source>
</reference>
<accession>X1U417</accession>
<gene>
    <name evidence="1" type="ORF">S12H4_47660</name>
</gene>
<name>X1U417_9ZZZZ</name>
<sequence>MKKIVRDLSQGKKGISLFSHMPMALPEGVRKEIEEVIKACPIS</sequence>
<proteinExistence type="predicted"/>
<organism evidence="1">
    <name type="scientific">marine sediment metagenome</name>
    <dbReference type="NCBI Taxonomy" id="412755"/>
    <lineage>
        <taxon>unclassified sequences</taxon>
        <taxon>metagenomes</taxon>
        <taxon>ecological metagenomes</taxon>
    </lineage>
</organism>
<comment type="caution">
    <text evidence="1">The sequence shown here is derived from an EMBL/GenBank/DDBJ whole genome shotgun (WGS) entry which is preliminary data.</text>
</comment>
<protein>
    <submittedName>
        <fullName evidence="1">Uncharacterized protein</fullName>
    </submittedName>
</protein>
<dbReference type="EMBL" id="BARW01029702">
    <property type="protein sequence ID" value="GAJ12323.1"/>
    <property type="molecule type" value="Genomic_DNA"/>
</dbReference>
<dbReference type="AlphaFoldDB" id="X1U417"/>